<sequence>MKQKIMYWFSTHCGFICCCLLLCFVVADVIKGDYHSIILIIPFLVTWAMYAQKEKKCEYARQRLQEADDFANDMKGMLDELEKLINEAALETEKYIIASKVYLHRWLRERNKVMFCKFRTSATNFEKRDRYLSFVIEIFEKEYKDKFGSEV</sequence>
<feature type="coiled-coil region" evidence="1">
    <location>
        <begin position="67"/>
        <end position="94"/>
    </location>
</feature>
<protein>
    <submittedName>
        <fullName evidence="3">Uncharacterized protein</fullName>
    </submittedName>
</protein>
<feature type="transmembrane region" description="Helical" evidence="2">
    <location>
        <begin position="33"/>
        <end position="51"/>
    </location>
</feature>
<accession>A0A8S5SUB9</accession>
<keyword evidence="1" id="KW-0175">Coiled coil</keyword>
<proteinExistence type="predicted"/>
<reference evidence="3" key="1">
    <citation type="journal article" date="2021" name="Proc. Natl. Acad. Sci. U.S.A.">
        <title>A Catalog of Tens of Thousands of Viruses from Human Metagenomes Reveals Hidden Associations with Chronic Diseases.</title>
        <authorList>
            <person name="Tisza M.J."/>
            <person name="Buck C.B."/>
        </authorList>
    </citation>
    <scope>NUCLEOTIDE SEQUENCE</scope>
    <source>
        <strain evidence="3">CtKwY15</strain>
    </source>
</reference>
<keyword evidence="2" id="KW-1133">Transmembrane helix</keyword>
<organism evidence="3">
    <name type="scientific">Siphoviridae sp. ctKwY15</name>
    <dbReference type="NCBI Taxonomy" id="2827843"/>
    <lineage>
        <taxon>Viruses</taxon>
        <taxon>Duplodnaviria</taxon>
        <taxon>Heunggongvirae</taxon>
        <taxon>Uroviricota</taxon>
        <taxon>Caudoviricetes</taxon>
    </lineage>
</organism>
<evidence type="ECO:0000256" key="2">
    <source>
        <dbReference type="SAM" id="Phobius"/>
    </source>
</evidence>
<evidence type="ECO:0000313" key="3">
    <source>
        <dbReference type="EMBL" id="DAF54534.1"/>
    </source>
</evidence>
<dbReference type="EMBL" id="BK032679">
    <property type="protein sequence ID" value="DAF54534.1"/>
    <property type="molecule type" value="Genomic_DNA"/>
</dbReference>
<evidence type="ECO:0000256" key="1">
    <source>
        <dbReference type="SAM" id="Coils"/>
    </source>
</evidence>
<keyword evidence="2" id="KW-0812">Transmembrane</keyword>
<feature type="transmembrane region" description="Helical" evidence="2">
    <location>
        <begin position="7"/>
        <end position="27"/>
    </location>
</feature>
<name>A0A8S5SUB9_9CAUD</name>
<keyword evidence="2" id="KW-0472">Membrane</keyword>